<feature type="transmembrane region" description="Helical" evidence="1">
    <location>
        <begin position="959"/>
        <end position="981"/>
    </location>
</feature>
<dbReference type="PANTHER" id="PTHR32063:SF33">
    <property type="entry name" value="RND SUPERFAMILY EFFLUX PUMP PERMEASE COMPONENT"/>
    <property type="match status" value="1"/>
</dbReference>
<feature type="transmembrane region" description="Helical" evidence="1">
    <location>
        <begin position="383"/>
        <end position="407"/>
    </location>
</feature>
<dbReference type="RefSeq" id="WP_006460816.1">
    <property type="nucleotide sequence ID" value="NZ_CP007030.1"/>
</dbReference>
<feature type="transmembrane region" description="Helical" evidence="1">
    <location>
        <begin position="340"/>
        <end position="363"/>
    </location>
</feature>
<dbReference type="STRING" id="717772.THIAE_09345"/>
<dbReference type="SUPFAM" id="SSF82693">
    <property type="entry name" value="Multidrug efflux transporter AcrB pore domain, PN1, PN2, PC1 and PC2 subdomains"/>
    <property type="match status" value="3"/>
</dbReference>
<name>W0DTJ7_9GAMM</name>
<keyword evidence="1" id="KW-0472">Membrane</keyword>
<accession>W0DTJ7</accession>
<dbReference type="AlphaFoldDB" id="W0DTJ7"/>
<feature type="transmembrane region" description="Helical" evidence="1">
    <location>
        <begin position="459"/>
        <end position="479"/>
    </location>
</feature>
<evidence type="ECO:0000256" key="1">
    <source>
        <dbReference type="SAM" id="Phobius"/>
    </source>
</evidence>
<dbReference type="Pfam" id="PF00873">
    <property type="entry name" value="ACR_tran"/>
    <property type="match status" value="1"/>
</dbReference>
<feature type="transmembrane region" description="Helical" evidence="1">
    <location>
        <begin position="914"/>
        <end position="938"/>
    </location>
</feature>
<evidence type="ECO:0000313" key="3">
    <source>
        <dbReference type="Proteomes" id="UP000005380"/>
    </source>
</evidence>
<protein>
    <submittedName>
        <fullName evidence="2">Cation transporter</fullName>
    </submittedName>
</protein>
<dbReference type="Gene3D" id="1.20.1640.10">
    <property type="entry name" value="Multidrug efflux transporter AcrB transmembrane domain"/>
    <property type="match status" value="2"/>
</dbReference>
<dbReference type="PRINTS" id="PR00702">
    <property type="entry name" value="ACRIFLAVINRP"/>
</dbReference>
<feature type="transmembrane region" description="Helical" evidence="1">
    <location>
        <begin position="888"/>
        <end position="908"/>
    </location>
</feature>
<feature type="transmembrane region" description="Helical" evidence="1">
    <location>
        <begin position="6"/>
        <end position="28"/>
    </location>
</feature>
<dbReference type="InterPro" id="IPR001036">
    <property type="entry name" value="Acrflvin-R"/>
</dbReference>
<dbReference type="InParanoid" id="W0DTJ7"/>
<dbReference type="KEGG" id="tao:THIAE_09345"/>
<organism evidence="2 3">
    <name type="scientific">Thiomicrospira aerophila AL3</name>
    <dbReference type="NCBI Taxonomy" id="717772"/>
    <lineage>
        <taxon>Bacteria</taxon>
        <taxon>Pseudomonadati</taxon>
        <taxon>Pseudomonadota</taxon>
        <taxon>Gammaproteobacteria</taxon>
        <taxon>Thiotrichales</taxon>
        <taxon>Piscirickettsiaceae</taxon>
        <taxon>Thiomicrospira</taxon>
    </lineage>
</organism>
<dbReference type="Proteomes" id="UP000005380">
    <property type="component" value="Chromosome"/>
</dbReference>
<sequence length="1025" mass="112418">MIKRFISNAVLANLVFALVLVLGTLSYLDMPRQKDPTINFNWIVIVTALPGASAEDIETRVTQPLEDALRKLNDVNFVSSTSRVGLSNILVRFRDLDDRTFDKRINDLRREIQNKRPELPADIVEPMVIEITSANAYPSATLVLKGQAFDETLRAQGFQLKRELERLRGVDRIDTIGLEDPELQVRLDFNRLAQLGLSPPLVADMIAAQWQDQAAGKLRVGQEQWLVRHIGQDPNPQALAQLPLPTAQGDVLLEEVAEILRARQDTTQMVSMNDQPAVMLAVMKSGTANTLELVERLSDFIVDYNQQYAAQGLTLTLADDQTQSTRDAISMMQTNALQGLTLVLLVSWLFLGWRIGVLVAMAIPFSLTGVFIVLNLSGETLNLTVLLGIIIALGMLVDVAVVMIEAMHQQMHRGRNTLDAALEAMREVGWPLVAAVLTTIAAFLPLMLLPGILGDFMRIVPLVVTIALIISLIQAFWMLPSQSHAMHLKADQKHHLTPGRERRLMKLRNLYGRALVKSFRHPWLTMLVLASTFASAIYLVSSERITTNFFASDTLDIFYLNVELPTGTPIDQTLVKTREIERLAQAWLQAGEGRALVSYAGQMFTETEPLIGENLGQVFISLHPASQRERSADTIIDGLRDHITTNAPAPAEVGVLKLSGGPPSSKPISVKVRGDDYTEIAAAVADLTALLEQIPGVTDIQNDATLGSPQLVTQLNMPAIRQAGLDPMTVVRSLRLLTDGEVVAQLNDRGEQVDLRVRGAVPQTDDIQAWLATQITSPSGQRIALAELVTVDIRQGFVSLRHHNFSRAITLEADIDRSQIDTLTANATLQAAWDDIAAQHPGINLDFSGELDEINESLNAMLMLFVMGVGLMYLILGAQFRSYFQPFIILLTIPMAFTGVAYGLWISGYPLSLYTLYGVVALSGIAVNAAIVLISAANSRRASGMSSLHAIVYAARRRLVPILITTFTTMAGLMGLAIGMGGHSLMFSPVATAIVWGIGVSTLLTLFTIPLFYRLTANRPALLSR</sequence>
<dbReference type="EMBL" id="CP007030">
    <property type="protein sequence ID" value="AHF01935.1"/>
    <property type="molecule type" value="Genomic_DNA"/>
</dbReference>
<dbReference type="HOGENOM" id="CLU_002755_1_2_6"/>
<dbReference type="PANTHER" id="PTHR32063">
    <property type="match status" value="1"/>
</dbReference>
<gene>
    <name evidence="2" type="ORF">THIAE_09345</name>
</gene>
<dbReference type="Gene3D" id="3.30.70.1440">
    <property type="entry name" value="Multidrug efflux transporter AcrB pore domain"/>
    <property type="match status" value="1"/>
</dbReference>
<keyword evidence="3" id="KW-1185">Reference proteome</keyword>
<dbReference type="OrthoDB" id="5287122at2"/>
<feature type="transmembrane region" description="Helical" evidence="1">
    <location>
        <begin position="858"/>
        <end position="876"/>
    </location>
</feature>
<keyword evidence="1" id="KW-0812">Transmembrane</keyword>
<feature type="transmembrane region" description="Helical" evidence="1">
    <location>
        <begin position="993"/>
        <end position="1015"/>
    </location>
</feature>
<proteinExistence type="predicted"/>
<dbReference type="SUPFAM" id="SSF82714">
    <property type="entry name" value="Multidrug efflux transporter AcrB TolC docking domain, DN and DC subdomains"/>
    <property type="match status" value="2"/>
</dbReference>
<dbReference type="Gene3D" id="3.30.70.1430">
    <property type="entry name" value="Multidrug efflux transporter AcrB pore domain"/>
    <property type="match status" value="2"/>
</dbReference>
<feature type="transmembrane region" description="Helical" evidence="1">
    <location>
        <begin position="428"/>
        <end position="453"/>
    </location>
</feature>
<dbReference type="SUPFAM" id="SSF82866">
    <property type="entry name" value="Multidrug efflux transporter AcrB transmembrane domain"/>
    <property type="match status" value="2"/>
</dbReference>
<dbReference type="GO" id="GO:0042910">
    <property type="term" value="F:xenobiotic transmembrane transporter activity"/>
    <property type="evidence" value="ECO:0007669"/>
    <property type="project" value="TreeGrafter"/>
</dbReference>
<dbReference type="Gene3D" id="3.30.70.1320">
    <property type="entry name" value="Multidrug efflux transporter AcrB pore domain like"/>
    <property type="match status" value="1"/>
</dbReference>
<dbReference type="InterPro" id="IPR027463">
    <property type="entry name" value="AcrB_DN_DC_subdom"/>
</dbReference>
<feature type="transmembrane region" description="Helical" evidence="1">
    <location>
        <begin position="523"/>
        <end position="541"/>
    </location>
</feature>
<dbReference type="Gene3D" id="3.30.2090.10">
    <property type="entry name" value="Multidrug efflux transporter AcrB TolC docking domain, DN and DC subdomains"/>
    <property type="match status" value="2"/>
</dbReference>
<evidence type="ECO:0000313" key="2">
    <source>
        <dbReference type="EMBL" id="AHF01935.1"/>
    </source>
</evidence>
<dbReference type="GO" id="GO:0005886">
    <property type="term" value="C:plasma membrane"/>
    <property type="evidence" value="ECO:0007669"/>
    <property type="project" value="TreeGrafter"/>
</dbReference>
<keyword evidence="1" id="KW-1133">Transmembrane helix</keyword>
<dbReference type="eggNOG" id="COG0841">
    <property type="taxonomic scope" value="Bacteria"/>
</dbReference>
<reference evidence="2 3" key="1">
    <citation type="submission" date="2013-12" db="EMBL/GenBank/DDBJ databases">
        <authorList>
            <consortium name="DOE Joint Genome Institute"/>
            <person name="Kappler U."/>
            <person name="Huntemann M."/>
            <person name="Han J."/>
            <person name="Chen A."/>
            <person name="Kyrpides N."/>
            <person name="Mavromatis K."/>
            <person name="Markowitz V."/>
            <person name="Palaniappan K."/>
            <person name="Ivanova N."/>
            <person name="Schaumberg A."/>
            <person name="Pati A."/>
            <person name="Liolios K."/>
            <person name="Nordberg H.P."/>
            <person name="Cantor M.N."/>
            <person name="Hua S.X."/>
            <person name="Woyke T."/>
        </authorList>
    </citation>
    <scope>NUCLEOTIDE SEQUENCE [LARGE SCALE GENOMIC DNA]</scope>
    <source>
        <strain evidence="3">AL2</strain>
    </source>
</reference>